<dbReference type="KEGG" id="acij:JS278_01623"/>
<dbReference type="EMBL" id="CP025198">
    <property type="protein sequence ID" value="AXE38787.1"/>
    <property type="molecule type" value="Genomic_DNA"/>
</dbReference>
<protein>
    <submittedName>
        <fullName evidence="1">Uncharacterized protein</fullName>
    </submittedName>
</protein>
<gene>
    <name evidence="1" type="ORF">JS278_01623</name>
</gene>
<evidence type="ECO:0000313" key="1">
    <source>
        <dbReference type="EMBL" id="AXE38787.1"/>
    </source>
</evidence>
<dbReference type="Proteomes" id="UP000251995">
    <property type="component" value="Chromosome"/>
</dbReference>
<dbReference type="AlphaFoldDB" id="A0A344UU39"/>
<accession>A0A344UU39</accession>
<evidence type="ECO:0000313" key="2">
    <source>
        <dbReference type="Proteomes" id="UP000251995"/>
    </source>
</evidence>
<name>A0A344UU39_9ACTN</name>
<reference evidence="1 2" key="1">
    <citation type="submission" date="2017-12" db="EMBL/GenBank/DDBJ databases">
        <title>The whole genome sequence of the Acidipropionibacterium virtanenii sp. nov. type strain JS278.</title>
        <authorList>
            <person name="Laine P."/>
            <person name="Deptula P."/>
            <person name="Varmanen P."/>
            <person name="Auvinen P."/>
        </authorList>
    </citation>
    <scope>NUCLEOTIDE SEQUENCE [LARGE SCALE GENOMIC DNA]</scope>
    <source>
        <strain evidence="1 2">JS278</strain>
    </source>
</reference>
<proteinExistence type="predicted"/>
<sequence>MRSGERFPDDQAELVISDEAIEWIADNLTASEQDEFLDDLTTLFRRPWGKHPLSNRSAADHLAGLNTASTLSGDHRIVFRSTVSAQGTGLIEVIAIGPRTSNRIYDAVNALVASGKLDDSITQQIWDLLALLEDTVDRYGLEPWDYLPPVAAEGLVKAAVASGVLPEDLARLMSADEITEAMAHGWDENTGQADPGGALGAALARVGGSADPEHIFASRGEPRCGAQMPRADRLCIRRRGHPGAHRSR</sequence>
<keyword evidence="2" id="KW-1185">Reference proteome</keyword>
<organism evidence="1 2">
    <name type="scientific">Acidipropionibacterium virtanenii</name>
    <dbReference type="NCBI Taxonomy" id="2057246"/>
    <lineage>
        <taxon>Bacteria</taxon>
        <taxon>Bacillati</taxon>
        <taxon>Actinomycetota</taxon>
        <taxon>Actinomycetes</taxon>
        <taxon>Propionibacteriales</taxon>
        <taxon>Propionibacteriaceae</taxon>
        <taxon>Acidipropionibacterium</taxon>
    </lineage>
</organism>